<feature type="transmembrane region" description="Helical" evidence="6">
    <location>
        <begin position="40"/>
        <end position="62"/>
    </location>
</feature>
<keyword evidence="2" id="KW-1003">Cell membrane</keyword>
<evidence type="ECO:0000259" key="7">
    <source>
        <dbReference type="Pfam" id="PF06271"/>
    </source>
</evidence>
<feature type="transmembrane region" description="Helical" evidence="6">
    <location>
        <begin position="176"/>
        <end position="195"/>
    </location>
</feature>
<evidence type="ECO:0000256" key="5">
    <source>
        <dbReference type="ARBA" id="ARBA00023136"/>
    </source>
</evidence>
<dbReference type="AlphaFoldDB" id="A0A7S6VY39"/>
<evidence type="ECO:0000256" key="6">
    <source>
        <dbReference type="SAM" id="Phobius"/>
    </source>
</evidence>
<evidence type="ECO:0000313" key="9">
    <source>
        <dbReference type="Proteomes" id="UP000593966"/>
    </source>
</evidence>
<keyword evidence="3 6" id="KW-0812">Transmembrane</keyword>
<evidence type="ECO:0000256" key="1">
    <source>
        <dbReference type="ARBA" id="ARBA00004651"/>
    </source>
</evidence>
<keyword evidence="5 6" id="KW-0472">Membrane</keyword>
<proteinExistence type="predicted"/>
<evidence type="ECO:0000313" key="8">
    <source>
        <dbReference type="EMBL" id="QOW46892.1"/>
    </source>
</evidence>
<accession>A0A7S6VY39</accession>
<dbReference type="GO" id="GO:0005886">
    <property type="term" value="C:plasma membrane"/>
    <property type="evidence" value="ECO:0007669"/>
    <property type="project" value="UniProtKB-SubCell"/>
</dbReference>
<dbReference type="Pfam" id="PF06271">
    <property type="entry name" value="RDD"/>
    <property type="match status" value="1"/>
</dbReference>
<evidence type="ECO:0000256" key="4">
    <source>
        <dbReference type="ARBA" id="ARBA00022989"/>
    </source>
</evidence>
<dbReference type="Proteomes" id="UP000593966">
    <property type="component" value="Chromosome"/>
</dbReference>
<comment type="subcellular location">
    <subcellularLocation>
        <location evidence="1">Cell membrane</location>
        <topology evidence="1">Multi-pass membrane protein</topology>
    </subcellularLocation>
</comment>
<keyword evidence="4 6" id="KW-1133">Transmembrane helix</keyword>
<organism evidence="8 9">
    <name type="scientific">Acinetobacter piscicola</name>
    <dbReference type="NCBI Taxonomy" id="2006115"/>
    <lineage>
        <taxon>Bacteria</taxon>
        <taxon>Pseudomonadati</taxon>
        <taxon>Pseudomonadota</taxon>
        <taxon>Gammaproteobacteria</taxon>
        <taxon>Moraxellales</taxon>
        <taxon>Moraxellaceae</taxon>
        <taxon>Acinetobacter</taxon>
    </lineage>
</organism>
<feature type="transmembrane region" description="Helical" evidence="6">
    <location>
        <begin position="12"/>
        <end position="34"/>
    </location>
</feature>
<reference evidence="8 9" key="1">
    <citation type="submission" date="2020-02" db="EMBL/GenBank/DDBJ databases">
        <title>Tigecycline-resistant Acinetobacter species from pigs and migratory birds.</title>
        <authorList>
            <person name="Chen C."/>
            <person name="Sun J."/>
            <person name="Liao X.-P."/>
            <person name="Liu Y.-H."/>
        </authorList>
    </citation>
    <scope>NUCLEOTIDE SEQUENCE [LARGE SCALE GENOMIC DNA]</scope>
    <source>
        <strain evidence="8 9">YH12207_T</strain>
    </source>
</reference>
<dbReference type="InterPro" id="IPR051791">
    <property type="entry name" value="Pra-immunoreactive"/>
</dbReference>
<feature type="transmembrane region" description="Helical" evidence="6">
    <location>
        <begin position="118"/>
        <end position="139"/>
    </location>
</feature>
<feature type="transmembrane region" description="Helical" evidence="6">
    <location>
        <begin position="89"/>
        <end position="112"/>
    </location>
</feature>
<dbReference type="InterPro" id="IPR010432">
    <property type="entry name" value="RDD"/>
</dbReference>
<dbReference type="PANTHER" id="PTHR36115">
    <property type="entry name" value="PROLINE-RICH ANTIGEN HOMOLOG-RELATED"/>
    <property type="match status" value="1"/>
</dbReference>
<feature type="domain" description="RDD" evidence="7">
    <location>
        <begin position="10"/>
        <end position="153"/>
    </location>
</feature>
<protein>
    <submittedName>
        <fullName evidence="8">RDD family protein</fullName>
    </submittedName>
</protein>
<evidence type="ECO:0000256" key="2">
    <source>
        <dbReference type="ARBA" id="ARBA00022475"/>
    </source>
</evidence>
<dbReference type="EMBL" id="CP048659">
    <property type="protein sequence ID" value="QOW46892.1"/>
    <property type="molecule type" value="Genomic_DNA"/>
</dbReference>
<dbReference type="RefSeq" id="WP_180045699.1">
    <property type="nucleotide sequence ID" value="NZ_CP048659.1"/>
</dbReference>
<gene>
    <name evidence="8" type="ORF">G0028_13860</name>
</gene>
<name>A0A7S6VY39_9GAMM</name>
<sequence length="312" mass="35593">MSSSAQAYIAGFWRRFFAFFIDSILVGIFCWVIASVSGDLLFKFPIVSIFVGYFIVILYFGLLNSRLHQGQTFAKQLLKIQVTQINGEYLAVLPSLLRAAILFAPTCLMSISNYMPATLAWGCTSLLAILQCLIVYFYLFNRHNRRSVHDFIAQSVVINTSPQPNQTVAKMWNKHLYFAGAFVLVSFTYSIWMFIEMGDFSATENPQLKSMQPEIISIKEIGDPNPEFTLRMFEIQVNDPKTLNNPFFAQQFVDNLQRLRPTAFAEKTNTMIVLISKFQFGLASKSHFNMYSVDKNEQGQNIAVEQMSSLDF</sequence>
<evidence type="ECO:0000256" key="3">
    <source>
        <dbReference type="ARBA" id="ARBA00022692"/>
    </source>
</evidence>
<keyword evidence="9" id="KW-1185">Reference proteome</keyword>